<dbReference type="InterPro" id="IPR013974">
    <property type="entry name" value="SAF"/>
</dbReference>
<dbReference type="NCBIfam" id="TIGR03569">
    <property type="entry name" value="NeuB_NnaB"/>
    <property type="match status" value="1"/>
</dbReference>
<dbReference type="Gene3D" id="3.90.1210.10">
    <property type="entry name" value="Antifreeze-like/N-acetylneuraminic acid synthase C-terminal domain"/>
    <property type="match status" value="1"/>
</dbReference>
<dbReference type="Gene3D" id="3.20.20.70">
    <property type="entry name" value="Aldolase class I"/>
    <property type="match status" value="1"/>
</dbReference>
<dbReference type="EMBL" id="JAGIYQ010000014">
    <property type="protein sequence ID" value="MBP0726733.1"/>
    <property type="molecule type" value="Genomic_DNA"/>
</dbReference>
<dbReference type="Pfam" id="PF08666">
    <property type="entry name" value="SAF"/>
    <property type="match status" value="1"/>
</dbReference>
<comment type="caution">
    <text evidence="2">The sequence shown here is derived from an EMBL/GenBank/DDBJ whole genome shotgun (WGS) entry which is preliminary data.</text>
</comment>
<keyword evidence="3" id="KW-1185">Reference proteome</keyword>
<dbReference type="GO" id="GO:0016051">
    <property type="term" value="P:carbohydrate biosynthetic process"/>
    <property type="evidence" value="ECO:0007669"/>
    <property type="project" value="InterPro"/>
</dbReference>
<dbReference type="EC" id="2.5.1.56" evidence="2"/>
<dbReference type="SUPFAM" id="SSF51269">
    <property type="entry name" value="AFP III-like domain"/>
    <property type="match status" value="1"/>
</dbReference>
<dbReference type="SUPFAM" id="SSF51569">
    <property type="entry name" value="Aldolase"/>
    <property type="match status" value="1"/>
</dbReference>
<name>A0A940NXB5_9BACI</name>
<gene>
    <name evidence="2" type="primary">neuB</name>
    <name evidence="2" type="ORF">J5Y03_16365</name>
</gene>
<feature type="domain" description="AFP-like" evidence="1">
    <location>
        <begin position="306"/>
        <end position="359"/>
    </location>
</feature>
<dbReference type="GO" id="GO:0050462">
    <property type="term" value="F:N-acetylneuraminate synthase activity"/>
    <property type="evidence" value="ECO:0007669"/>
    <property type="project" value="UniProtKB-EC"/>
</dbReference>
<keyword evidence="2" id="KW-0808">Transferase</keyword>
<evidence type="ECO:0000313" key="3">
    <source>
        <dbReference type="Proteomes" id="UP000682134"/>
    </source>
</evidence>
<dbReference type="CDD" id="cd11615">
    <property type="entry name" value="SAF_NeuB_like"/>
    <property type="match status" value="1"/>
</dbReference>
<dbReference type="Proteomes" id="UP000682134">
    <property type="component" value="Unassembled WGS sequence"/>
</dbReference>
<dbReference type="PROSITE" id="PS50844">
    <property type="entry name" value="AFP_LIKE"/>
    <property type="match status" value="1"/>
</dbReference>
<reference evidence="2" key="1">
    <citation type="submission" date="2021-04" db="EMBL/GenBank/DDBJ databases">
        <title>Genome seq and assembly of Bacillus sp.</title>
        <authorList>
            <person name="Chhetri G."/>
        </authorList>
    </citation>
    <scope>NUCLEOTIDE SEQUENCE</scope>
    <source>
        <strain evidence="2">RG28</strain>
    </source>
</reference>
<evidence type="ECO:0000313" key="2">
    <source>
        <dbReference type="EMBL" id="MBP0726733.1"/>
    </source>
</evidence>
<dbReference type="InterPro" id="IPR006190">
    <property type="entry name" value="SAF_AFP_Neu5Ac"/>
</dbReference>
<dbReference type="InterPro" id="IPR057736">
    <property type="entry name" value="SAF_PseI/NeuA/NeuB"/>
</dbReference>
<dbReference type="GO" id="GO:0047444">
    <property type="term" value="F:N-acylneuraminate-9-phosphate synthase activity"/>
    <property type="evidence" value="ECO:0007669"/>
    <property type="project" value="TreeGrafter"/>
</dbReference>
<dbReference type="InterPro" id="IPR013785">
    <property type="entry name" value="Aldolase_TIM"/>
</dbReference>
<dbReference type="PANTHER" id="PTHR42966:SF1">
    <property type="entry name" value="SIALIC ACID SYNTHASE"/>
    <property type="match status" value="1"/>
</dbReference>
<dbReference type="InterPro" id="IPR051690">
    <property type="entry name" value="PseI-like"/>
</dbReference>
<dbReference type="RefSeq" id="WP_209407078.1">
    <property type="nucleotide sequence ID" value="NZ_JAGIYQ010000014.1"/>
</dbReference>
<dbReference type="InterPro" id="IPR013132">
    <property type="entry name" value="PseI/NeuA/B-like_N"/>
</dbReference>
<evidence type="ECO:0000259" key="1">
    <source>
        <dbReference type="PROSITE" id="PS50844"/>
    </source>
</evidence>
<proteinExistence type="predicted"/>
<protein>
    <submittedName>
        <fullName evidence="2">N-acetylneuraminate synthase</fullName>
        <ecNumber evidence="2">2.5.1.56</ecNumber>
    </submittedName>
</protein>
<dbReference type="AlphaFoldDB" id="A0A940NXB5"/>
<accession>A0A940NXB5</accession>
<sequence length="359" mass="40115">MTRTYVIAEAGVNHNGSLELAKKLIEVARDAGADAVKFQTFITENEISMYAPKAEYQLENTDDNESQFEMVKKLEFNKSQFEELIHHCKNCGIEFMSSPFDLESLDLLVNEFNLKTIKIPSGEITNPLLLLNTAIANCNIILSTGMSTLSEIETALAILAFGYIEKRIPATIQECFDTYFQPTSLELLKEKVALLHCNTEYPTPYEDVNLNSIETIRNTFGLEVGYSDHTEGIVISQAAVAMGATIIEKHITLDKDLPGPDHKASLNPKELNELIKGIRIIEKSIGNGRKVPTSSEYKNIQIARKSLVAATEINKGDLLSWDNVTFKRPGTGISPMEIFKILGKRSNRAYEYDEVIKDI</sequence>
<dbReference type="PANTHER" id="PTHR42966">
    <property type="entry name" value="N-ACETYLNEURAMINATE SYNTHASE"/>
    <property type="match status" value="1"/>
</dbReference>
<dbReference type="Pfam" id="PF03102">
    <property type="entry name" value="NeuB"/>
    <property type="match status" value="1"/>
</dbReference>
<organism evidence="2 3">
    <name type="scientific">Gottfriedia endophytica</name>
    <dbReference type="NCBI Taxonomy" id="2820819"/>
    <lineage>
        <taxon>Bacteria</taxon>
        <taxon>Bacillati</taxon>
        <taxon>Bacillota</taxon>
        <taxon>Bacilli</taxon>
        <taxon>Bacillales</taxon>
        <taxon>Bacillaceae</taxon>
        <taxon>Gottfriedia</taxon>
    </lineage>
</organism>
<dbReference type="InterPro" id="IPR020007">
    <property type="entry name" value="NeuB/NeuA"/>
</dbReference>
<dbReference type="InterPro" id="IPR036732">
    <property type="entry name" value="AFP_Neu5c_C_sf"/>
</dbReference>